<proteinExistence type="predicted"/>
<keyword evidence="1" id="KW-1185">Reference proteome</keyword>
<dbReference type="AlphaFoldDB" id="A0A7E4WD60"/>
<evidence type="ECO:0000313" key="2">
    <source>
        <dbReference type="WBParaSite" id="Pan_g9940.t1"/>
    </source>
</evidence>
<sequence>MYAETVDRFKLDLRRQITLEWSTEINQCLLRDALPVCQNNYSHLAKIHADLDRDYDVTHARGERRGCPIV</sequence>
<protein>
    <submittedName>
        <fullName evidence="2">Transposase</fullName>
    </submittedName>
</protein>
<dbReference type="Proteomes" id="UP000492821">
    <property type="component" value="Unassembled WGS sequence"/>
</dbReference>
<reference evidence="1" key="1">
    <citation type="journal article" date="2013" name="Genetics">
        <title>The draft genome and transcriptome of Panagrellus redivivus are shaped by the harsh demands of a free-living lifestyle.</title>
        <authorList>
            <person name="Srinivasan J."/>
            <person name="Dillman A.R."/>
            <person name="Macchietto M.G."/>
            <person name="Heikkinen L."/>
            <person name="Lakso M."/>
            <person name="Fracchia K.M."/>
            <person name="Antoshechkin I."/>
            <person name="Mortazavi A."/>
            <person name="Wong G."/>
            <person name="Sternberg P.W."/>
        </authorList>
    </citation>
    <scope>NUCLEOTIDE SEQUENCE [LARGE SCALE GENOMIC DNA]</scope>
    <source>
        <strain evidence="1">MT8872</strain>
    </source>
</reference>
<organism evidence="1 2">
    <name type="scientific">Panagrellus redivivus</name>
    <name type="common">Microworm</name>
    <dbReference type="NCBI Taxonomy" id="6233"/>
    <lineage>
        <taxon>Eukaryota</taxon>
        <taxon>Metazoa</taxon>
        <taxon>Ecdysozoa</taxon>
        <taxon>Nematoda</taxon>
        <taxon>Chromadorea</taxon>
        <taxon>Rhabditida</taxon>
        <taxon>Tylenchina</taxon>
        <taxon>Panagrolaimomorpha</taxon>
        <taxon>Panagrolaimoidea</taxon>
        <taxon>Panagrolaimidae</taxon>
        <taxon>Panagrellus</taxon>
    </lineage>
</organism>
<evidence type="ECO:0000313" key="1">
    <source>
        <dbReference type="Proteomes" id="UP000492821"/>
    </source>
</evidence>
<name>A0A7E4WD60_PANRE</name>
<accession>A0A7E4WD60</accession>
<dbReference type="WBParaSite" id="Pan_g9940.t1">
    <property type="protein sequence ID" value="Pan_g9940.t1"/>
    <property type="gene ID" value="Pan_g9940"/>
</dbReference>
<reference evidence="2" key="2">
    <citation type="submission" date="2020-10" db="UniProtKB">
        <authorList>
            <consortium name="WormBaseParasite"/>
        </authorList>
    </citation>
    <scope>IDENTIFICATION</scope>
</reference>